<protein>
    <submittedName>
        <fullName evidence="1">Uncharacterized protein</fullName>
    </submittedName>
</protein>
<accession>A0A4C1Z2L4</accession>
<sequence>MAIPWRQILTSPATFALMSAHVGYTWCFMMFLTETPAYLRAELQIDVASLLTYSSDFGAARLDPCELRTVVPYTYTLSERSAELHDFIHSYEILIIITPRGYWHSQESSPSLSLGKACGKSEALGSIAAKFSPLVTSNFEKGETRIKDVRFGTLEDKINDVCKLMTLQSDAT</sequence>
<evidence type="ECO:0000313" key="1">
    <source>
        <dbReference type="EMBL" id="GBP81770.1"/>
    </source>
</evidence>
<proteinExistence type="predicted"/>
<dbReference type="EMBL" id="BGZK01001529">
    <property type="protein sequence ID" value="GBP81770.1"/>
    <property type="molecule type" value="Genomic_DNA"/>
</dbReference>
<dbReference type="OrthoDB" id="2985014at2759"/>
<gene>
    <name evidence="1" type="ORF">EVAR_90997_1</name>
</gene>
<organism evidence="1 2">
    <name type="scientific">Eumeta variegata</name>
    <name type="common">Bagworm moth</name>
    <name type="synonym">Eumeta japonica</name>
    <dbReference type="NCBI Taxonomy" id="151549"/>
    <lineage>
        <taxon>Eukaryota</taxon>
        <taxon>Metazoa</taxon>
        <taxon>Ecdysozoa</taxon>
        <taxon>Arthropoda</taxon>
        <taxon>Hexapoda</taxon>
        <taxon>Insecta</taxon>
        <taxon>Pterygota</taxon>
        <taxon>Neoptera</taxon>
        <taxon>Endopterygota</taxon>
        <taxon>Lepidoptera</taxon>
        <taxon>Glossata</taxon>
        <taxon>Ditrysia</taxon>
        <taxon>Tineoidea</taxon>
        <taxon>Psychidae</taxon>
        <taxon>Oiketicinae</taxon>
        <taxon>Eumeta</taxon>
    </lineage>
</organism>
<name>A0A4C1Z2L4_EUMVA</name>
<reference evidence="1 2" key="1">
    <citation type="journal article" date="2019" name="Commun. Biol.">
        <title>The bagworm genome reveals a unique fibroin gene that provides high tensile strength.</title>
        <authorList>
            <person name="Kono N."/>
            <person name="Nakamura H."/>
            <person name="Ohtoshi R."/>
            <person name="Tomita M."/>
            <person name="Numata K."/>
            <person name="Arakawa K."/>
        </authorList>
    </citation>
    <scope>NUCLEOTIDE SEQUENCE [LARGE SCALE GENOMIC DNA]</scope>
</reference>
<dbReference type="Proteomes" id="UP000299102">
    <property type="component" value="Unassembled WGS sequence"/>
</dbReference>
<comment type="caution">
    <text evidence="1">The sequence shown here is derived from an EMBL/GenBank/DDBJ whole genome shotgun (WGS) entry which is preliminary data.</text>
</comment>
<keyword evidence="2" id="KW-1185">Reference proteome</keyword>
<dbReference type="STRING" id="151549.A0A4C1Z2L4"/>
<dbReference type="AlphaFoldDB" id="A0A4C1Z2L4"/>
<evidence type="ECO:0000313" key="2">
    <source>
        <dbReference type="Proteomes" id="UP000299102"/>
    </source>
</evidence>